<keyword evidence="1" id="KW-1133">Transmembrane helix</keyword>
<feature type="transmembrane region" description="Helical" evidence="1">
    <location>
        <begin position="6"/>
        <end position="26"/>
    </location>
</feature>
<accession>A0ABS5B555</accession>
<evidence type="ECO:0008006" key="4">
    <source>
        <dbReference type="Google" id="ProtNLM"/>
    </source>
</evidence>
<comment type="caution">
    <text evidence="2">The sequence shown here is derived from an EMBL/GenBank/DDBJ whole genome shotgun (WGS) entry which is preliminary data.</text>
</comment>
<sequence>MKSKKIWLIIVPLVLIALIIGGLLMWQNKVKEDKEQALKRNRKYEVSLVKALKNSYAGIEEIRITKPNYTYPPGSWSCDVEMLFTDNKKIKYRIGHSLDEKQNYNGSKTYEQDDFLSSRKGKTTNSIAIHYSDKKKGAQ</sequence>
<keyword evidence="1" id="KW-0472">Membrane</keyword>
<protein>
    <recommendedName>
        <fullName evidence="4">DUF1433 domain-containing protein</fullName>
    </recommendedName>
</protein>
<dbReference type="Proteomes" id="UP001519296">
    <property type="component" value="Unassembled WGS sequence"/>
</dbReference>
<proteinExistence type="predicted"/>
<organism evidence="2 3">
    <name type="scientific">Streptococcus oricebi</name>
    <dbReference type="NCBI Taxonomy" id="1547447"/>
    <lineage>
        <taxon>Bacteria</taxon>
        <taxon>Bacillati</taxon>
        <taxon>Bacillota</taxon>
        <taxon>Bacilli</taxon>
        <taxon>Lactobacillales</taxon>
        <taxon>Streptococcaceae</taxon>
        <taxon>Streptococcus</taxon>
    </lineage>
</organism>
<gene>
    <name evidence="2" type="ORF">C4K46_08535</name>
</gene>
<name>A0ABS5B555_9STRE</name>
<keyword evidence="3" id="KW-1185">Reference proteome</keyword>
<reference evidence="2 3" key="1">
    <citation type="submission" date="2018-02" db="EMBL/GenBank/DDBJ databases">
        <title>Draft genome sequence of Streptococcus oricebi CCUG 70868T type strain.</title>
        <authorList>
            <person name="Mendez V."/>
            <person name="Salva-Serra F."/>
            <person name="Jaen-Luchoro D."/>
            <person name="Gonzales-Siles L."/>
            <person name="Karlsson R."/>
            <person name="Engstrom-Jakobsson H."/>
            <person name="Busquets A."/>
            <person name="Gomila M."/>
            <person name="Pineiro-Iglesias B."/>
            <person name="Bennasar-Figueras A."/>
            <person name="Seeger M."/>
            <person name="Moore E."/>
        </authorList>
    </citation>
    <scope>NUCLEOTIDE SEQUENCE [LARGE SCALE GENOMIC DNA]</scope>
    <source>
        <strain evidence="2 3">CCUG 70868</strain>
    </source>
</reference>
<keyword evidence="1" id="KW-0812">Transmembrane</keyword>
<evidence type="ECO:0000313" key="3">
    <source>
        <dbReference type="Proteomes" id="UP001519296"/>
    </source>
</evidence>
<dbReference type="RefSeq" id="WP_209628527.1">
    <property type="nucleotide sequence ID" value="NZ_PRDG01000005.1"/>
</dbReference>
<evidence type="ECO:0000313" key="2">
    <source>
        <dbReference type="EMBL" id="MBP2623983.1"/>
    </source>
</evidence>
<dbReference type="EMBL" id="PRDG01000005">
    <property type="protein sequence ID" value="MBP2623983.1"/>
    <property type="molecule type" value="Genomic_DNA"/>
</dbReference>
<evidence type="ECO:0000256" key="1">
    <source>
        <dbReference type="SAM" id="Phobius"/>
    </source>
</evidence>